<reference evidence="2" key="1">
    <citation type="journal article" name="DNA Res.">
        <title>The physiological potential of anammox bacteria as revealed by their core genome structure.</title>
        <authorList>
            <person name="Okubo T."/>
            <person name="Toyoda A."/>
            <person name="Fukuhara K."/>
            <person name="Uchiyama I."/>
            <person name="Harigaya Y."/>
            <person name="Kuroiwa M."/>
            <person name="Suzuki T."/>
            <person name="Murakami Y."/>
            <person name="Suwa Y."/>
            <person name="Takami H."/>
        </authorList>
    </citation>
    <scope>NUCLEOTIDE SEQUENCE</scope>
    <source>
        <strain evidence="2">317325-2</strain>
    </source>
</reference>
<sequence length="163" mass="17932">MAKLAIQSIEARKSLLSDLDSVRKLFLEYEAELGVDLCFQGFEEELSSLPGKYAEPRGAILLALEGEEPAGVVALRPLGETECEMKRLYVRPAFRGSGAGRLLAGAIVESAKAKGYGAMVLDTLERLQPAIRLYESLGFRRCEPYYSNPEPDVVFMRLELGAT</sequence>
<dbReference type="PROSITE" id="PS51186">
    <property type="entry name" value="GNAT"/>
    <property type="match status" value="1"/>
</dbReference>
<dbReference type="Gene3D" id="3.40.630.30">
    <property type="match status" value="1"/>
</dbReference>
<dbReference type="GO" id="GO:0016747">
    <property type="term" value="F:acyltransferase activity, transferring groups other than amino-acyl groups"/>
    <property type="evidence" value="ECO:0007669"/>
    <property type="project" value="InterPro"/>
</dbReference>
<name>A0A809RAQ6_9BACT</name>
<dbReference type="AlphaFoldDB" id="A0A809RAQ6"/>
<gene>
    <name evidence="2" type="ORF">NPRO_21240</name>
</gene>
<organism evidence="2 3">
    <name type="scientific">Candidatus Nitrosymbiomonas proteolyticus</name>
    <dbReference type="NCBI Taxonomy" id="2608984"/>
    <lineage>
        <taxon>Bacteria</taxon>
        <taxon>Bacillati</taxon>
        <taxon>Armatimonadota</taxon>
        <taxon>Armatimonadota incertae sedis</taxon>
        <taxon>Candidatus Nitrosymbiomonas</taxon>
    </lineage>
</organism>
<dbReference type="InterPro" id="IPR000182">
    <property type="entry name" value="GNAT_dom"/>
</dbReference>
<dbReference type="InterPro" id="IPR052777">
    <property type="entry name" value="Acetyltransferase_Enz"/>
</dbReference>
<evidence type="ECO:0000259" key="1">
    <source>
        <dbReference type="PROSITE" id="PS51186"/>
    </source>
</evidence>
<dbReference type="Pfam" id="PF00583">
    <property type="entry name" value="Acetyltransf_1"/>
    <property type="match status" value="1"/>
</dbReference>
<evidence type="ECO:0000313" key="2">
    <source>
        <dbReference type="EMBL" id="BBO24529.1"/>
    </source>
</evidence>
<dbReference type="CDD" id="cd04301">
    <property type="entry name" value="NAT_SF"/>
    <property type="match status" value="1"/>
</dbReference>
<dbReference type="Proteomes" id="UP000662873">
    <property type="component" value="Chromosome"/>
</dbReference>
<protein>
    <submittedName>
        <fullName evidence="2">GNAT family N-acetyltransferase</fullName>
    </submittedName>
</protein>
<dbReference type="KEGG" id="npy:NPRO_21240"/>
<keyword evidence="2" id="KW-0808">Transferase</keyword>
<accession>A0A809RAQ6</accession>
<dbReference type="PANTHER" id="PTHR43305:SF1">
    <property type="entry name" value="FAMILY N-ACETYLTRANSFERASE, PUTATIVE (AFU_ORTHOLOGUE AFUA_2G01380)-RELATED"/>
    <property type="match status" value="1"/>
</dbReference>
<evidence type="ECO:0000313" key="3">
    <source>
        <dbReference type="Proteomes" id="UP000662873"/>
    </source>
</evidence>
<dbReference type="InterPro" id="IPR016181">
    <property type="entry name" value="Acyl_CoA_acyltransferase"/>
</dbReference>
<proteinExistence type="predicted"/>
<dbReference type="EMBL" id="AP021858">
    <property type="protein sequence ID" value="BBO24529.1"/>
    <property type="molecule type" value="Genomic_DNA"/>
</dbReference>
<feature type="domain" description="N-acetyltransferase" evidence="1">
    <location>
        <begin position="9"/>
        <end position="161"/>
    </location>
</feature>
<dbReference type="PANTHER" id="PTHR43305">
    <property type="entry name" value="FAMILY N-ACETYLTRANSFERASE, PUTATIVE (AFU_ORTHOLOGUE AFUA_2G01380)-RELATED"/>
    <property type="match status" value="1"/>
</dbReference>
<dbReference type="SUPFAM" id="SSF55729">
    <property type="entry name" value="Acyl-CoA N-acyltransferases (Nat)"/>
    <property type="match status" value="1"/>
</dbReference>